<dbReference type="RefSeq" id="WP_286053411.1">
    <property type="nucleotide sequence ID" value="NZ_JASVWF010000003.1"/>
</dbReference>
<dbReference type="InterPro" id="IPR036264">
    <property type="entry name" value="Bact_exopeptidase_dim_dom"/>
</dbReference>
<dbReference type="PANTHER" id="PTHR11014">
    <property type="entry name" value="PEPTIDASE M20 FAMILY MEMBER"/>
    <property type="match status" value="1"/>
</dbReference>
<comment type="caution">
    <text evidence="2">The sequence shown here is derived from an EMBL/GenBank/DDBJ whole genome shotgun (WGS) entry which is preliminary data.</text>
</comment>
<dbReference type="PANTHER" id="PTHR11014:SF63">
    <property type="entry name" value="METALLOPEPTIDASE, PUTATIVE (AFU_ORTHOLOGUE AFUA_6G09600)-RELATED"/>
    <property type="match status" value="1"/>
</dbReference>
<reference evidence="2 3" key="1">
    <citation type="submission" date="2023-06" db="EMBL/GenBank/DDBJ databases">
        <title>Actinomycetospora Odt1-22.</title>
        <authorList>
            <person name="Supong K."/>
        </authorList>
    </citation>
    <scope>NUCLEOTIDE SEQUENCE [LARGE SCALE GENOMIC DNA]</scope>
    <source>
        <strain evidence="2 3">Odt1-22</strain>
    </source>
</reference>
<dbReference type="InterPro" id="IPR017439">
    <property type="entry name" value="Amidohydrolase"/>
</dbReference>
<dbReference type="NCBIfam" id="TIGR01891">
    <property type="entry name" value="amidohydrolases"/>
    <property type="match status" value="1"/>
</dbReference>
<dbReference type="Pfam" id="PF07687">
    <property type="entry name" value="M20_dimer"/>
    <property type="match status" value="1"/>
</dbReference>
<dbReference type="Proteomes" id="UP001231924">
    <property type="component" value="Unassembled WGS sequence"/>
</dbReference>
<evidence type="ECO:0000313" key="3">
    <source>
        <dbReference type="Proteomes" id="UP001231924"/>
    </source>
</evidence>
<dbReference type="Gene3D" id="3.40.630.10">
    <property type="entry name" value="Zn peptidases"/>
    <property type="match status" value="1"/>
</dbReference>
<dbReference type="PIRSF" id="PIRSF005962">
    <property type="entry name" value="Pept_M20D_amidohydro"/>
    <property type="match status" value="1"/>
</dbReference>
<organism evidence="2 3">
    <name type="scientific">Actinomycetospora termitidis</name>
    <dbReference type="NCBI Taxonomy" id="3053470"/>
    <lineage>
        <taxon>Bacteria</taxon>
        <taxon>Bacillati</taxon>
        <taxon>Actinomycetota</taxon>
        <taxon>Actinomycetes</taxon>
        <taxon>Pseudonocardiales</taxon>
        <taxon>Pseudonocardiaceae</taxon>
        <taxon>Actinomycetospora</taxon>
    </lineage>
</organism>
<protein>
    <submittedName>
        <fullName evidence="2">M20 family metallopeptidase</fullName>
    </submittedName>
</protein>
<name>A0ABT7MC76_9PSEU</name>
<dbReference type="EMBL" id="JASVWF010000003">
    <property type="protein sequence ID" value="MDL5157003.1"/>
    <property type="molecule type" value="Genomic_DNA"/>
</dbReference>
<sequence length="394" mass="41574">MRDDAVALAGDLVDLRRRLHRAPEVGLQLPRTQETVLEALRGLPLEITTGTTTTSVTAVLRGARSDRAVLLRGDLDALPLQEQSGEPFTSEVDGAMHACGHDLHTAMLVGAAQVLSAHRDALDGDVVFMFQPGEEGWDGASHMIAEGVLDAAGPRVSSAYGLHVMASTYAPRTVNTRPGTVMAARATVEVTLHGAGGHGSAPFRARDPISALAEVVSGLHAMITRRFDVFDPVVLTVGRIEGGTKSNIIPDSASFDATVRTFSAGARERMLELVPQVCHDIARAHGCEAEVVVAGEYPATVNDGAETAFVTGVAAELLGADRVVQMSHPETGAEDFSRVLEAVPGAFAFLGAAVGDPERTPSNHSPRAVFDESVMSDGVLLHAELARRSLQRHP</sequence>
<evidence type="ECO:0000259" key="1">
    <source>
        <dbReference type="Pfam" id="PF07687"/>
    </source>
</evidence>
<dbReference type="SUPFAM" id="SSF55031">
    <property type="entry name" value="Bacterial exopeptidase dimerisation domain"/>
    <property type="match status" value="1"/>
</dbReference>
<dbReference type="Gene3D" id="3.30.70.360">
    <property type="match status" value="1"/>
</dbReference>
<evidence type="ECO:0000313" key="2">
    <source>
        <dbReference type="EMBL" id="MDL5157003.1"/>
    </source>
</evidence>
<dbReference type="InterPro" id="IPR002933">
    <property type="entry name" value="Peptidase_M20"/>
</dbReference>
<dbReference type="InterPro" id="IPR011650">
    <property type="entry name" value="Peptidase_M20_dimer"/>
</dbReference>
<keyword evidence="3" id="KW-1185">Reference proteome</keyword>
<dbReference type="SUPFAM" id="SSF53187">
    <property type="entry name" value="Zn-dependent exopeptidases"/>
    <property type="match status" value="1"/>
</dbReference>
<proteinExistence type="predicted"/>
<dbReference type="Pfam" id="PF01546">
    <property type="entry name" value="Peptidase_M20"/>
    <property type="match status" value="1"/>
</dbReference>
<feature type="domain" description="Peptidase M20 dimerisation" evidence="1">
    <location>
        <begin position="186"/>
        <end position="275"/>
    </location>
</feature>
<accession>A0ABT7MC76</accession>
<dbReference type="CDD" id="cd03886">
    <property type="entry name" value="M20_Acy1"/>
    <property type="match status" value="1"/>
</dbReference>
<gene>
    <name evidence="2" type="ORF">QRT03_13625</name>
</gene>